<dbReference type="SUPFAM" id="SSF55681">
    <property type="entry name" value="Class II aaRS and biotin synthetases"/>
    <property type="match status" value="1"/>
</dbReference>
<dbReference type="EC" id="6.1.1.21" evidence="4"/>
<dbReference type="PANTHER" id="PTHR43707:SF1">
    <property type="entry name" value="HISTIDINE--TRNA LIGASE, MITOCHONDRIAL-RELATED"/>
    <property type="match status" value="1"/>
</dbReference>
<dbReference type="PANTHER" id="PTHR43707">
    <property type="entry name" value="HISTIDYL-TRNA SYNTHETASE"/>
    <property type="match status" value="1"/>
</dbReference>
<comment type="catalytic activity">
    <reaction evidence="3 4">
        <text>tRNA(His) + L-histidine + ATP = L-histidyl-tRNA(His) + AMP + diphosphate + H(+)</text>
        <dbReference type="Rhea" id="RHEA:17313"/>
        <dbReference type="Rhea" id="RHEA-COMP:9665"/>
        <dbReference type="Rhea" id="RHEA-COMP:9689"/>
        <dbReference type="ChEBI" id="CHEBI:15378"/>
        <dbReference type="ChEBI" id="CHEBI:30616"/>
        <dbReference type="ChEBI" id="CHEBI:33019"/>
        <dbReference type="ChEBI" id="CHEBI:57595"/>
        <dbReference type="ChEBI" id="CHEBI:78442"/>
        <dbReference type="ChEBI" id="CHEBI:78527"/>
        <dbReference type="ChEBI" id="CHEBI:456215"/>
        <dbReference type="EC" id="6.1.1.21"/>
    </reaction>
</comment>
<feature type="binding site" evidence="5">
    <location>
        <begin position="275"/>
        <end position="276"/>
    </location>
    <ligand>
        <name>L-histidine</name>
        <dbReference type="ChEBI" id="CHEBI:57595"/>
    </ligand>
</feature>
<evidence type="ECO:0000259" key="6">
    <source>
        <dbReference type="PROSITE" id="PS50862"/>
    </source>
</evidence>
<keyword evidence="4" id="KW-0648">Protein biosynthesis</keyword>
<dbReference type="SUPFAM" id="SSF52954">
    <property type="entry name" value="Class II aaRS ABD-related"/>
    <property type="match status" value="1"/>
</dbReference>
<dbReference type="HAMAP" id="MF_00127">
    <property type="entry name" value="His_tRNA_synth"/>
    <property type="match status" value="1"/>
</dbReference>
<dbReference type="InterPro" id="IPR036621">
    <property type="entry name" value="Anticodon-bd_dom_sf"/>
</dbReference>
<dbReference type="GO" id="GO:0005524">
    <property type="term" value="F:ATP binding"/>
    <property type="evidence" value="ECO:0007669"/>
    <property type="project" value="UniProtKB-UniRule"/>
</dbReference>
<evidence type="ECO:0000256" key="4">
    <source>
        <dbReference type="HAMAP-Rule" id="MF_00127"/>
    </source>
</evidence>
<feature type="binding site" evidence="5">
    <location>
        <position position="271"/>
    </location>
    <ligand>
        <name>L-histidine</name>
        <dbReference type="ChEBI" id="CHEBI:57595"/>
    </ligand>
</feature>
<comment type="similarity">
    <text evidence="1 4">Belongs to the class-II aminoacyl-tRNA synthetase family.</text>
</comment>
<dbReference type="PROSITE" id="PS50862">
    <property type="entry name" value="AA_TRNA_LIGASE_II"/>
    <property type="match status" value="1"/>
</dbReference>
<protein>
    <recommendedName>
        <fullName evidence="4">Histidine--tRNA ligase</fullName>
        <ecNumber evidence="4">6.1.1.21</ecNumber>
    </recommendedName>
    <alternativeName>
        <fullName evidence="4">Histidyl-tRNA synthetase</fullName>
        <shortName evidence="4">HisRS</shortName>
    </alternativeName>
</protein>
<evidence type="ECO:0000256" key="5">
    <source>
        <dbReference type="PIRSR" id="PIRSR001549-1"/>
    </source>
</evidence>
<proteinExistence type="inferred from homology"/>
<organism evidence="7">
    <name type="scientific">Ignisphaera aggregans</name>
    <dbReference type="NCBI Taxonomy" id="334771"/>
    <lineage>
        <taxon>Archaea</taxon>
        <taxon>Thermoproteota</taxon>
        <taxon>Thermoprotei</taxon>
        <taxon>Desulfurococcales</taxon>
        <taxon>Desulfurococcaceae</taxon>
        <taxon>Ignisphaera</taxon>
    </lineage>
</organism>
<reference evidence="7" key="1">
    <citation type="journal article" date="2020" name="mSystems">
        <title>Genome- and Community-Level Interaction Insights into Carbon Utilization and Element Cycling Functions of Hydrothermarchaeota in Hydrothermal Sediment.</title>
        <authorList>
            <person name="Zhou Z."/>
            <person name="Liu Y."/>
            <person name="Xu W."/>
            <person name="Pan J."/>
            <person name="Luo Z.H."/>
            <person name="Li M."/>
        </authorList>
    </citation>
    <scope>NUCLEOTIDE SEQUENCE [LARGE SCALE GENOMIC DNA]</scope>
    <source>
        <strain evidence="7">SpSt-658</strain>
    </source>
</reference>
<feature type="binding site" evidence="5">
    <location>
        <position position="124"/>
    </location>
    <ligand>
        <name>L-histidine</name>
        <dbReference type="ChEBI" id="CHEBI:57595"/>
    </ligand>
</feature>
<feature type="binding site" evidence="5">
    <location>
        <position position="128"/>
    </location>
    <ligand>
        <name>L-histidine</name>
        <dbReference type="ChEBI" id="CHEBI:57595"/>
    </ligand>
</feature>
<sequence>MHVSYEPVRGFRDYIPPESEFLTWICQTFAEVVKRFGYIEIRTPTIESFQLFALKSGEEIRESMFVFKDKAGREVALRPEITPSIVRVYLKELRHWSKPIRIYYIGNVFRYDEPQFGRYREFTQAGVEILGGDEVYYDVELIELLEEFYDAIDLKNRRYKVNNVGIFRELANRAGLEDNDVDRLLHYLDKGMYNKAVELFIARGSYEEAKILETLAILKSESQDTMNILKEVLSSIKDDNRITRHVELLEKYIEMVRGIGANVIVEPLFARGIAYYTDIIFEVVVPSMSISIAGGGRYNNLTTIYGGENLSTTGFAIGVERTMLALMNKGIKSVPLHRKRVLILLLIDDVKAYTKTYNIAKELRNKGFTIQLEVPSSVSKLSRWLEYASKYSFKYVIIIGKKELEKNVATVKDMEKWSQEEVEIERLSERLIEKE</sequence>
<comment type="caution">
    <text evidence="7">The sequence shown here is derived from an EMBL/GenBank/DDBJ whole genome shotgun (WGS) entry which is preliminary data.</text>
</comment>
<dbReference type="NCBIfam" id="TIGR00442">
    <property type="entry name" value="hisS"/>
    <property type="match status" value="1"/>
</dbReference>
<keyword evidence="4" id="KW-0963">Cytoplasm</keyword>
<dbReference type="GO" id="GO:0006427">
    <property type="term" value="P:histidyl-tRNA aminoacylation"/>
    <property type="evidence" value="ECO:0007669"/>
    <property type="project" value="UniProtKB-UniRule"/>
</dbReference>
<feature type="domain" description="Aminoacyl-transfer RNA synthetases class-II family profile" evidence="6">
    <location>
        <begin position="25"/>
        <end position="335"/>
    </location>
</feature>
<gene>
    <name evidence="4" type="primary">hisS</name>
    <name evidence="7" type="ORF">ENU31_02950</name>
</gene>
<dbReference type="InterPro" id="IPR045864">
    <property type="entry name" value="aa-tRNA-synth_II/BPL/LPL"/>
</dbReference>
<accession>A0A7C4H6T6</accession>
<keyword evidence="4" id="KW-0067">ATP-binding</keyword>
<keyword evidence="4 7" id="KW-0436">Ligase</keyword>
<dbReference type="CDD" id="cd00773">
    <property type="entry name" value="HisRS-like_core"/>
    <property type="match status" value="1"/>
</dbReference>
<evidence type="ECO:0000256" key="3">
    <source>
        <dbReference type="ARBA" id="ARBA00047639"/>
    </source>
</evidence>
<dbReference type="PIRSF" id="PIRSF001549">
    <property type="entry name" value="His-tRNA_synth"/>
    <property type="match status" value="1"/>
</dbReference>
<dbReference type="InterPro" id="IPR006195">
    <property type="entry name" value="aa-tRNA-synth_II"/>
</dbReference>
<comment type="subcellular location">
    <subcellularLocation>
        <location evidence="4">Cytoplasm</location>
    </subcellularLocation>
</comment>
<dbReference type="InterPro" id="IPR004516">
    <property type="entry name" value="HisRS/HisZ"/>
</dbReference>
<evidence type="ECO:0000256" key="2">
    <source>
        <dbReference type="ARBA" id="ARBA00022741"/>
    </source>
</evidence>
<dbReference type="AlphaFoldDB" id="A0A7C4H6T6"/>
<feature type="binding site" evidence="5">
    <location>
        <begin position="80"/>
        <end position="82"/>
    </location>
    <ligand>
        <name>L-histidine</name>
        <dbReference type="ChEBI" id="CHEBI:57595"/>
    </ligand>
</feature>
<dbReference type="Pfam" id="PF13393">
    <property type="entry name" value="tRNA-synt_His"/>
    <property type="match status" value="1"/>
</dbReference>
<dbReference type="Gene3D" id="3.40.50.800">
    <property type="entry name" value="Anticodon-binding domain"/>
    <property type="match status" value="1"/>
</dbReference>
<evidence type="ECO:0000313" key="7">
    <source>
        <dbReference type="EMBL" id="HGM07350.1"/>
    </source>
</evidence>
<keyword evidence="4" id="KW-0030">Aminoacyl-tRNA synthetase</keyword>
<evidence type="ECO:0000256" key="1">
    <source>
        <dbReference type="ARBA" id="ARBA00008226"/>
    </source>
</evidence>
<name>A0A7C4H6T6_9CREN</name>
<dbReference type="InterPro" id="IPR015807">
    <property type="entry name" value="His-tRNA-ligase"/>
</dbReference>
<dbReference type="Pfam" id="PF03129">
    <property type="entry name" value="HGTP_anticodon"/>
    <property type="match status" value="1"/>
</dbReference>
<keyword evidence="2 4" id="KW-0547">Nucleotide-binding</keyword>
<dbReference type="InterPro" id="IPR004154">
    <property type="entry name" value="Anticodon-bd"/>
</dbReference>
<dbReference type="InterPro" id="IPR041715">
    <property type="entry name" value="HisRS-like_core"/>
</dbReference>
<dbReference type="EMBL" id="DTCA01000093">
    <property type="protein sequence ID" value="HGM07350.1"/>
    <property type="molecule type" value="Genomic_DNA"/>
</dbReference>
<feature type="binding site" evidence="5">
    <location>
        <position position="110"/>
    </location>
    <ligand>
        <name>L-histidine</name>
        <dbReference type="ChEBI" id="CHEBI:57595"/>
    </ligand>
</feature>
<dbReference type="GO" id="GO:0004821">
    <property type="term" value="F:histidine-tRNA ligase activity"/>
    <property type="evidence" value="ECO:0007669"/>
    <property type="project" value="UniProtKB-UniRule"/>
</dbReference>
<dbReference type="GO" id="GO:0005737">
    <property type="term" value="C:cytoplasm"/>
    <property type="evidence" value="ECO:0007669"/>
    <property type="project" value="UniProtKB-SubCell"/>
</dbReference>
<dbReference type="Gene3D" id="3.30.930.10">
    <property type="entry name" value="Bira Bifunctional Protein, Domain 2"/>
    <property type="match status" value="1"/>
</dbReference>